<protein>
    <submittedName>
        <fullName evidence="2">Uncharacterized protein</fullName>
    </submittedName>
</protein>
<evidence type="ECO:0000256" key="1">
    <source>
        <dbReference type="SAM" id="MobiDB-lite"/>
    </source>
</evidence>
<comment type="caution">
    <text evidence="2">The sequence shown here is derived from an EMBL/GenBank/DDBJ whole genome shotgun (WGS) entry which is preliminary data.</text>
</comment>
<dbReference type="EMBL" id="JAULSO010000002">
    <property type="protein sequence ID" value="KAK3690164.1"/>
    <property type="molecule type" value="Genomic_DNA"/>
</dbReference>
<gene>
    <name evidence="2" type="ORF">B0T22DRAFT_481339</name>
</gene>
<dbReference type="AlphaFoldDB" id="A0AAE0XDA4"/>
<name>A0AAE0XDA4_9PEZI</name>
<evidence type="ECO:0000313" key="3">
    <source>
        <dbReference type="Proteomes" id="UP001270362"/>
    </source>
</evidence>
<keyword evidence="3" id="KW-1185">Reference proteome</keyword>
<dbReference type="Proteomes" id="UP001270362">
    <property type="component" value="Unassembled WGS sequence"/>
</dbReference>
<sequence>MNDAASTSQASPRAGPEISLIQSRPHLLGLPVELIDRICDFLIGRPPEMEEMPIVSSALFEEQWSRFFAGRRSICSLHLTSRPLRPIAVRFLYRDVVIADDFALFRVFRYLASMPERRPLVKKLICRLRSGRDEPDDGEPAPVDPDAASEADSDGDETPSLELVILRDVIRLPSESAPGKRSRVPSKAAKALPGPEALPWTEFVKILMVITMLARNLEFLRFQSCLPFYNFRCVDVFDFLGTMPTYYTTLKMRAEGQQQEAEIWSSHQVAELMDMVLPSFSGQDLPWLAHLRFVELEHVDELKRLQFLRLGFTALDGPAEGSAHVQSDLPRKLESMVLRFFDPLFATRMNPALTGWLSSSPTSSLKRLDYQQCWLYIENSNPPRVDIWHEFCACHERGVTENDLKFLLESNAVSSSLELLRLPSGFFGPVEGDIRRISENDSLLHSGPLGRLKYLEVNIETLFRQTCPKDESPGFDDLVTPKILAIQQYFELMQDRPLRYDPFSEDPPSIWTDAEWIDETLKRLPPGLEELVLVEWWSDYNSPRRALG</sequence>
<evidence type="ECO:0000313" key="2">
    <source>
        <dbReference type="EMBL" id="KAK3690164.1"/>
    </source>
</evidence>
<reference evidence="2" key="2">
    <citation type="submission" date="2023-06" db="EMBL/GenBank/DDBJ databases">
        <authorList>
            <consortium name="Lawrence Berkeley National Laboratory"/>
            <person name="Haridas S."/>
            <person name="Hensen N."/>
            <person name="Bonometti L."/>
            <person name="Westerberg I."/>
            <person name="Brannstrom I.O."/>
            <person name="Guillou S."/>
            <person name="Cros-Aarteil S."/>
            <person name="Calhoun S."/>
            <person name="Kuo A."/>
            <person name="Mondo S."/>
            <person name="Pangilinan J."/>
            <person name="Riley R."/>
            <person name="Labutti K."/>
            <person name="Andreopoulos B."/>
            <person name="Lipzen A."/>
            <person name="Chen C."/>
            <person name="Yanf M."/>
            <person name="Daum C."/>
            <person name="Ng V."/>
            <person name="Clum A."/>
            <person name="Steindorff A."/>
            <person name="Ohm R."/>
            <person name="Martin F."/>
            <person name="Silar P."/>
            <person name="Natvig D."/>
            <person name="Lalanne C."/>
            <person name="Gautier V."/>
            <person name="Ament-Velasquez S.L."/>
            <person name="Kruys A."/>
            <person name="Hutchinson M.I."/>
            <person name="Powell A.J."/>
            <person name="Barry K."/>
            <person name="Miller A.N."/>
            <person name="Grigoriev I.V."/>
            <person name="Debuchy R."/>
            <person name="Gladieux P."/>
            <person name="Thoren M.H."/>
            <person name="Johannesson H."/>
        </authorList>
    </citation>
    <scope>NUCLEOTIDE SEQUENCE</scope>
    <source>
        <strain evidence="2">CBS 314.62</strain>
    </source>
</reference>
<feature type="region of interest" description="Disordered" evidence="1">
    <location>
        <begin position="131"/>
        <end position="157"/>
    </location>
</feature>
<feature type="compositionally biased region" description="Acidic residues" evidence="1">
    <location>
        <begin position="147"/>
        <end position="157"/>
    </location>
</feature>
<organism evidence="2 3">
    <name type="scientific">Podospora appendiculata</name>
    <dbReference type="NCBI Taxonomy" id="314037"/>
    <lineage>
        <taxon>Eukaryota</taxon>
        <taxon>Fungi</taxon>
        <taxon>Dikarya</taxon>
        <taxon>Ascomycota</taxon>
        <taxon>Pezizomycotina</taxon>
        <taxon>Sordariomycetes</taxon>
        <taxon>Sordariomycetidae</taxon>
        <taxon>Sordariales</taxon>
        <taxon>Podosporaceae</taxon>
        <taxon>Podospora</taxon>
    </lineage>
</organism>
<accession>A0AAE0XDA4</accession>
<reference evidence="2" key="1">
    <citation type="journal article" date="2023" name="Mol. Phylogenet. Evol.">
        <title>Genome-scale phylogeny and comparative genomics of the fungal order Sordariales.</title>
        <authorList>
            <person name="Hensen N."/>
            <person name="Bonometti L."/>
            <person name="Westerberg I."/>
            <person name="Brannstrom I.O."/>
            <person name="Guillou S."/>
            <person name="Cros-Aarteil S."/>
            <person name="Calhoun S."/>
            <person name="Haridas S."/>
            <person name="Kuo A."/>
            <person name="Mondo S."/>
            <person name="Pangilinan J."/>
            <person name="Riley R."/>
            <person name="LaButti K."/>
            <person name="Andreopoulos B."/>
            <person name="Lipzen A."/>
            <person name="Chen C."/>
            <person name="Yan M."/>
            <person name="Daum C."/>
            <person name="Ng V."/>
            <person name="Clum A."/>
            <person name="Steindorff A."/>
            <person name="Ohm R.A."/>
            <person name="Martin F."/>
            <person name="Silar P."/>
            <person name="Natvig D.O."/>
            <person name="Lalanne C."/>
            <person name="Gautier V."/>
            <person name="Ament-Velasquez S.L."/>
            <person name="Kruys A."/>
            <person name="Hutchinson M.I."/>
            <person name="Powell A.J."/>
            <person name="Barry K."/>
            <person name="Miller A.N."/>
            <person name="Grigoriev I.V."/>
            <person name="Debuchy R."/>
            <person name="Gladieux P."/>
            <person name="Hiltunen Thoren M."/>
            <person name="Johannesson H."/>
        </authorList>
    </citation>
    <scope>NUCLEOTIDE SEQUENCE</scope>
    <source>
        <strain evidence="2">CBS 314.62</strain>
    </source>
</reference>
<proteinExistence type="predicted"/>